<keyword evidence="1" id="KW-0472">Membrane</keyword>
<dbReference type="AlphaFoldDB" id="A0A4D6M382"/>
<gene>
    <name evidence="2" type="ORF">DEO72_LG5g2731</name>
</gene>
<evidence type="ECO:0000256" key="1">
    <source>
        <dbReference type="SAM" id="Phobius"/>
    </source>
</evidence>
<sequence length="109" mass="12231">MEVSPSASSCNSDGCMVASIAVVGFRGAFVVTVVTDGVATCHRHFSRVYCNSLVVVLVFARWRRPRLRFRATACREREREEKCAAWGRRRGAREFCALIKLYGLDSINN</sequence>
<evidence type="ECO:0000313" key="2">
    <source>
        <dbReference type="EMBL" id="QCD94646.1"/>
    </source>
</evidence>
<dbReference type="Proteomes" id="UP000501690">
    <property type="component" value="Linkage Group LG5"/>
</dbReference>
<feature type="transmembrane region" description="Helical" evidence="1">
    <location>
        <begin position="44"/>
        <end position="62"/>
    </location>
</feature>
<keyword evidence="1" id="KW-1133">Transmembrane helix</keyword>
<name>A0A4D6M382_VIGUN</name>
<proteinExistence type="predicted"/>
<organism evidence="2 3">
    <name type="scientific">Vigna unguiculata</name>
    <name type="common">Cowpea</name>
    <dbReference type="NCBI Taxonomy" id="3917"/>
    <lineage>
        <taxon>Eukaryota</taxon>
        <taxon>Viridiplantae</taxon>
        <taxon>Streptophyta</taxon>
        <taxon>Embryophyta</taxon>
        <taxon>Tracheophyta</taxon>
        <taxon>Spermatophyta</taxon>
        <taxon>Magnoliopsida</taxon>
        <taxon>eudicotyledons</taxon>
        <taxon>Gunneridae</taxon>
        <taxon>Pentapetalae</taxon>
        <taxon>rosids</taxon>
        <taxon>fabids</taxon>
        <taxon>Fabales</taxon>
        <taxon>Fabaceae</taxon>
        <taxon>Papilionoideae</taxon>
        <taxon>50 kb inversion clade</taxon>
        <taxon>NPAAA clade</taxon>
        <taxon>indigoferoid/millettioid clade</taxon>
        <taxon>Phaseoleae</taxon>
        <taxon>Vigna</taxon>
    </lineage>
</organism>
<keyword evidence="1" id="KW-0812">Transmembrane</keyword>
<evidence type="ECO:0000313" key="3">
    <source>
        <dbReference type="Proteomes" id="UP000501690"/>
    </source>
</evidence>
<accession>A0A4D6M382</accession>
<reference evidence="2 3" key="1">
    <citation type="submission" date="2019-04" db="EMBL/GenBank/DDBJ databases">
        <title>An improved genome assembly and genetic linkage map for asparagus bean, Vigna unguiculata ssp. sesquipedialis.</title>
        <authorList>
            <person name="Xia Q."/>
            <person name="Zhang R."/>
            <person name="Dong Y."/>
        </authorList>
    </citation>
    <scope>NUCLEOTIDE SEQUENCE [LARGE SCALE GENOMIC DNA]</scope>
    <source>
        <tissue evidence="2">Leaf</tissue>
    </source>
</reference>
<protein>
    <submittedName>
        <fullName evidence="2">Uncharacterized protein</fullName>
    </submittedName>
</protein>
<keyword evidence="3" id="KW-1185">Reference proteome</keyword>
<dbReference type="EMBL" id="CP039349">
    <property type="protein sequence ID" value="QCD94646.1"/>
    <property type="molecule type" value="Genomic_DNA"/>
</dbReference>